<dbReference type="Gene3D" id="3.40.960.10">
    <property type="entry name" value="VSR Endonuclease"/>
    <property type="match status" value="1"/>
</dbReference>
<dbReference type="InterPro" id="IPR011335">
    <property type="entry name" value="Restrct_endonuc-II-like"/>
</dbReference>
<reference evidence="2 3" key="1">
    <citation type="submission" date="2018-08" db="EMBL/GenBank/DDBJ databases">
        <title>Whole genome sequence analysis of Dermacoccus abyssi bacteria isolated from Deep Mariana trench Micromonospora spp reveals genes involved in the environmental adaptation and production of secondary metabolites.</title>
        <authorList>
            <person name="Abdel-Mageed W.M."/>
            <person name="Lehri B."/>
            <person name="Nouioui I."/>
            <person name="Goodfellow I."/>
            <person name="Jaspars M."/>
            <person name="Karlyshev A."/>
        </authorList>
    </citation>
    <scope>NUCLEOTIDE SEQUENCE [LARGE SCALE GENOMIC DNA]</scope>
    <source>
        <strain evidence="2 3">MT1.1</strain>
    </source>
</reference>
<dbReference type="AlphaFoldDB" id="A0A417Z7J0"/>
<name>A0A417Z7J0_9MICO</name>
<evidence type="ECO:0000313" key="3">
    <source>
        <dbReference type="Proteomes" id="UP000285376"/>
    </source>
</evidence>
<gene>
    <name evidence="2" type="ORF">D1832_05045</name>
</gene>
<dbReference type="EMBL" id="QWLM01000004">
    <property type="protein sequence ID" value="RHW46606.1"/>
    <property type="molecule type" value="Genomic_DNA"/>
</dbReference>
<protein>
    <submittedName>
        <fullName evidence="2">DUF559 domain-containing protein</fullName>
    </submittedName>
</protein>
<feature type="domain" description="DUF559" evidence="1">
    <location>
        <begin position="203"/>
        <end position="267"/>
    </location>
</feature>
<sequence length="288" mass="31677">MLSRSDLDSADVRRLFRGVFVDARVQVGHGLRCVAAVRRCGEGARISRLDAALLWGLPVPWSEGVSVSIPASRDVRGAGLVVHRHLRNSKTSSVWVPSVRLRLPTTAPVDLVRECLPRLSLVDVVVLADAVLRLPGVEPESALASWSSRGAGPGRARDLVRLVDAGAESAMESRLRVLLVLAGLPQPVAQFEVVACGRRRRLDLAYPDLKIAIEYDGDHHYVTEAQKHADIEREMSLRTEGWEVIRVVSHGIYRDPAGTVRAVAAALERRGRSVRLSDGWRPHFRQLA</sequence>
<dbReference type="RefSeq" id="WP_118912889.1">
    <property type="nucleotide sequence ID" value="NZ_CBCRVH010000003.1"/>
</dbReference>
<dbReference type="Pfam" id="PF04480">
    <property type="entry name" value="DUF559"/>
    <property type="match status" value="1"/>
</dbReference>
<proteinExistence type="predicted"/>
<dbReference type="InterPro" id="IPR007569">
    <property type="entry name" value="DUF559"/>
</dbReference>
<evidence type="ECO:0000259" key="1">
    <source>
        <dbReference type="Pfam" id="PF04480"/>
    </source>
</evidence>
<accession>A0A417Z7J0</accession>
<evidence type="ECO:0000313" key="2">
    <source>
        <dbReference type="EMBL" id="RHW46606.1"/>
    </source>
</evidence>
<dbReference type="Proteomes" id="UP000285376">
    <property type="component" value="Unassembled WGS sequence"/>
</dbReference>
<dbReference type="SUPFAM" id="SSF52980">
    <property type="entry name" value="Restriction endonuclease-like"/>
    <property type="match status" value="1"/>
</dbReference>
<comment type="caution">
    <text evidence="2">The sequence shown here is derived from an EMBL/GenBank/DDBJ whole genome shotgun (WGS) entry which is preliminary data.</text>
</comment>
<organism evidence="2 3">
    <name type="scientific">Dermacoccus abyssi</name>
    <dbReference type="NCBI Taxonomy" id="322596"/>
    <lineage>
        <taxon>Bacteria</taxon>
        <taxon>Bacillati</taxon>
        <taxon>Actinomycetota</taxon>
        <taxon>Actinomycetes</taxon>
        <taxon>Micrococcales</taxon>
        <taxon>Dermacoccaceae</taxon>
        <taxon>Dermacoccus</taxon>
    </lineage>
</organism>